<name>G8JQ36_ERECY</name>
<dbReference type="PANTHER" id="PTHR42686:SF1">
    <property type="entry name" value="GH17980P-RELATED"/>
    <property type="match status" value="1"/>
</dbReference>
<dbReference type="OrthoDB" id="5286008at2759"/>
<dbReference type="Pfam" id="PF00248">
    <property type="entry name" value="Aldo_ket_red"/>
    <property type="match status" value="1"/>
</dbReference>
<dbReference type="HOGENOM" id="CLU_023205_7_2_1"/>
<dbReference type="STRING" id="931890.G8JQ36"/>
<gene>
    <name evidence="3" type="ordered locus">Ecym_2296</name>
</gene>
<protein>
    <recommendedName>
        <fullName evidence="2">NADP-dependent oxidoreductase domain-containing protein</fullName>
    </recommendedName>
</protein>
<organism evidence="3 4">
    <name type="scientific">Eremothecium cymbalariae (strain CBS 270.75 / DBVPG 7215 / KCTC 17166 / NRRL Y-17582)</name>
    <name type="common">Yeast</name>
    <dbReference type="NCBI Taxonomy" id="931890"/>
    <lineage>
        <taxon>Eukaryota</taxon>
        <taxon>Fungi</taxon>
        <taxon>Dikarya</taxon>
        <taxon>Ascomycota</taxon>
        <taxon>Saccharomycotina</taxon>
        <taxon>Saccharomycetes</taxon>
        <taxon>Saccharomycetales</taxon>
        <taxon>Saccharomycetaceae</taxon>
        <taxon>Eremothecium</taxon>
    </lineage>
</organism>
<dbReference type="EMBL" id="CP002498">
    <property type="protein sequence ID" value="AET38038.1"/>
    <property type="molecule type" value="Genomic_DNA"/>
</dbReference>
<dbReference type="eggNOG" id="KOG1576">
    <property type="taxonomic scope" value="Eukaryota"/>
</dbReference>
<dbReference type="InterPro" id="IPR023210">
    <property type="entry name" value="NADP_OxRdtase_dom"/>
</dbReference>
<keyword evidence="1" id="KW-0560">Oxidoreductase</keyword>
<evidence type="ECO:0000256" key="1">
    <source>
        <dbReference type="ARBA" id="ARBA00023002"/>
    </source>
</evidence>
<dbReference type="PANTHER" id="PTHR42686">
    <property type="entry name" value="GH17980P-RELATED"/>
    <property type="match status" value="1"/>
</dbReference>
<feature type="domain" description="NADP-dependent oxidoreductase" evidence="2">
    <location>
        <begin position="21"/>
        <end position="295"/>
    </location>
</feature>
<dbReference type="GO" id="GO:0070485">
    <property type="term" value="P:dehydro-D-arabinono-1,4-lactone biosynthetic process"/>
    <property type="evidence" value="ECO:0007669"/>
    <property type="project" value="EnsemblFungi"/>
</dbReference>
<dbReference type="Gene3D" id="3.20.20.100">
    <property type="entry name" value="NADP-dependent oxidoreductase domain"/>
    <property type="match status" value="1"/>
</dbReference>
<dbReference type="CDD" id="cd19164">
    <property type="entry name" value="AKR_ARA2"/>
    <property type="match status" value="1"/>
</dbReference>
<proteinExistence type="predicted"/>
<dbReference type="KEGG" id="erc:Ecym_2296"/>
<reference evidence="4" key="1">
    <citation type="journal article" date="2012" name="G3 (Bethesda)">
        <title>Pichia sorbitophila, an interspecies yeast hybrid reveals early steps of genome resolution following polyploidization.</title>
        <authorList>
            <person name="Leh Louis V."/>
            <person name="Despons L."/>
            <person name="Friedrich A."/>
            <person name="Martin T."/>
            <person name="Durrens P."/>
            <person name="Casaregola S."/>
            <person name="Neuveglise C."/>
            <person name="Fairhead C."/>
            <person name="Marck C."/>
            <person name="Cruz J.A."/>
            <person name="Straub M.L."/>
            <person name="Kugler V."/>
            <person name="Sacerdot C."/>
            <person name="Uzunov Z."/>
            <person name="Thierry A."/>
            <person name="Weiss S."/>
            <person name="Bleykasten C."/>
            <person name="De Montigny J."/>
            <person name="Jacques N."/>
            <person name="Jung P."/>
            <person name="Lemaire M."/>
            <person name="Mallet S."/>
            <person name="Morel G."/>
            <person name="Richard G.F."/>
            <person name="Sarkar A."/>
            <person name="Savel G."/>
            <person name="Schacherer J."/>
            <person name="Seret M.L."/>
            <person name="Talla E."/>
            <person name="Samson G."/>
            <person name="Jubin C."/>
            <person name="Poulain J."/>
            <person name="Vacherie B."/>
            <person name="Barbe V."/>
            <person name="Pelletier E."/>
            <person name="Sherman D.J."/>
            <person name="Westhof E."/>
            <person name="Weissenbach J."/>
            <person name="Baret P.V."/>
            <person name="Wincker P."/>
            <person name="Gaillardin C."/>
            <person name="Dujon B."/>
            <person name="Souciet J.L."/>
        </authorList>
    </citation>
    <scope>NUCLEOTIDE SEQUENCE [LARGE SCALE GENOMIC DNA]</scope>
    <source>
        <strain evidence="4">CBS 270.75 / DBVPG 7215 / KCTC 17166 / NRRL Y-17582</strain>
    </source>
</reference>
<evidence type="ECO:0000313" key="4">
    <source>
        <dbReference type="Proteomes" id="UP000006790"/>
    </source>
</evidence>
<sequence>MRTIGAIKKVVKNAPITELPRLILGGATLMDNWYNDDPYSVPTVELLRYAMSRGINAIDTSPYYGPSEIIYGKALQEIKDEFPREEYFICTKVGRVGRAEFNYSKENVRFSVKRSCERLHTDYLDLVYLHDIEYVEYDKIWEALRELRKLKDEGVIRHIGISGYPVDLLLYVSKTCCGVPEIGPLDAVLSYCNLTLQSVVLEKEGDRFFKESNIKVVSNGSVVCMSLLRSKGTIKDHPCSPELLECAQKSIKYAAENGIPELAELATRYSISKWIHKGPTVLGVSTVDELKSALNGYWKVADNGGKLDEKDEAIVAHIQKNIFGDHLNEKWESGIPHVIS</sequence>
<dbReference type="SUPFAM" id="SSF51430">
    <property type="entry name" value="NAD(P)-linked oxidoreductase"/>
    <property type="match status" value="1"/>
</dbReference>
<dbReference type="GeneID" id="11471838"/>
<dbReference type="InterPro" id="IPR020471">
    <property type="entry name" value="AKR"/>
</dbReference>
<evidence type="ECO:0000259" key="2">
    <source>
        <dbReference type="Pfam" id="PF00248"/>
    </source>
</evidence>
<dbReference type="FunCoup" id="G8JQ36">
    <property type="interactions" value="214"/>
</dbReference>
<dbReference type="GO" id="GO:0045290">
    <property type="term" value="F:D-arabinose 1-dehydrogenase [NAD(P)+] activity"/>
    <property type="evidence" value="ECO:0007669"/>
    <property type="project" value="EnsemblFungi"/>
</dbReference>
<dbReference type="RefSeq" id="XP_003644855.1">
    <property type="nucleotide sequence ID" value="XM_003644807.1"/>
</dbReference>
<evidence type="ECO:0000313" key="3">
    <source>
        <dbReference type="EMBL" id="AET38038.1"/>
    </source>
</evidence>
<dbReference type="InterPro" id="IPR044480">
    <property type="entry name" value="Ara2-like"/>
</dbReference>
<dbReference type="OMA" id="FPRSSYK"/>
<dbReference type="PRINTS" id="PR00069">
    <property type="entry name" value="ALDKETRDTASE"/>
</dbReference>
<dbReference type="GO" id="GO:0005829">
    <property type="term" value="C:cytosol"/>
    <property type="evidence" value="ECO:0007669"/>
    <property type="project" value="TreeGrafter"/>
</dbReference>
<dbReference type="InParanoid" id="G8JQ36"/>
<keyword evidence="4" id="KW-1185">Reference proteome</keyword>
<dbReference type="Proteomes" id="UP000006790">
    <property type="component" value="Chromosome 2"/>
</dbReference>
<accession>G8JQ36</accession>
<dbReference type="AlphaFoldDB" id="G8JQ36"/>
<dbReference type="InterPro" id="IPR036812">
    <property type="entry name" value="NAD(P)_OxRdtase_dom_sf"/>
</dbReference>